<dbReference type="GO" id="GO:0016020">
    <property type="term" value="C:membrane"/>
    <property type="evidence" value="ECO:0007669"/>
    <property type="project" value="UniProtKB-SubCell"/>
</dbReference>
<gene>
    <name evidence="10" type="ORF">O3V59_18665</name>
</gene>
<evidence type="ECO:0000256" key="2">
    <source>
        <dbReference type="ARBA" id="ARBA00007886"/>
    </source>
</evidence>
<evidence type="ECO:0000256" key="4">
    <source>
        <dbReference type="ARBA" id="ARBA00022729"/>
    </source>
</evidence>
<dbReference type="RefSeq" id="WP_271140736.1">
    <property type="nucleotide sequence ID" value="NZ_JAPYYP010000030.1"/>
</dbReference>
<accession>A0A9X3Z515</accession>
<dbReference type="EMBL" id="JAPYYP010000030">
    <property type="protein sequence ID" value="MDA5110388.1"/>
    <property type="molecule type" value="Genomic_DNA"/>
</dbReference>
<keyword evidence="7" id="KW-0449">Lipoprotein</keyword>
<dbReference type="PANTHER" id="PTHR35789">
    <property type="entry name" value="SPORE GERMINATION PROTEIN B3"/>
    <property type="match status" value="1"/>
</dbReference>
<dbReference type="Proteomes" id="UP001151071">
    <property type="component" value="Unassembled WGS sequence"/>
</dbReference>
<dbReference type="GO" id="GO:0009847">
    <property type="term" value="P:spore germination"/>
    <property type="evidence" value="ECO:0007669"/>
    <property type="project" value="InterPro"/>
</dbReference>
<evidence type="ECO:0000259" key="9">
    <source>
        <dbReference type="Pfam" id="PF25198"/>
    </source>
</evidence>
<comment type="caution">
    <text evidence="10">The sequence shown here is derived from an EMBL/GenBank/DDBJ whole genome shotgun (WGS) entry which is preliminary data.</text>
</comment>
<feature type="domain" description="Spore germination protein N-terminal" evidence="9">
    <location>
        <begin position="30"/>
        <end position="208"/>
    </location>
</feature>
<dbReference type="InterPro" id="IPR057336">
    <property type="entry name" value="GerAC_N"/>
</dbReference>
<evidence type="ECO:0000259" key="8">
    <source>
        <dbReference type="Pfam" id="PF05504"/>
    </source>
</evidence>
<evidence type="ECO:0000256" key="7">
    <source>
        <dbReference type="ARBA" id="ARBA00023288"/>
    </source>
</evidence>
<reference evidence="10" key="1">
    <citation type="submission" date="2022-12" db="EMBL/GenBank/DDBJ databases">
        <title>Draft genome sequence of the thermophilic strain Brevibacillus thermoruber HT42, isolated from Los Humeros, Puebla, Mexico, with biotechnological potential.</title>
        <authorList>
            <person name="Lara Sanchez J."/>
            <person name="Solis Palacios R."/>
            <person name="Bustos Baena A.S."/>
            <person name="Ruz Baez A.E."/>
            <person name="Espinosa Luna G."/>
            <person name="Oliart Ros R.M."/>
        </authorList>
    </citation>
    <scope>NUCLEOTIDE SEQUENCE</scope>
    <source>
        <strain evidence="10">HT42</strain>
    </source>
</reference>
<dbReference type="PANTHER" id="PTHR35789:SF1">
    <property type="entry name" value="SPORE GERMINATION PROTEIN B3"/>
    <property type="match status" value="1"/>
</dbReference>
<evidence type="ECO:0000256" key="1">
    <source>
        <dbReference type="ARBA" id="ARBA00004635"/>
    </source>
</evidence>
<evidence type="ECO:0000313" key="11">
    <source>
        <dbReference type="Proteomes" id="UP001151071"/>
    </source>
</evidence>
<dbReference type="Pfam" id="PF25198">
    <property type="entry name" value="Spore_GerAC_N"/>
    <property type="match status" value="1"/>
</dbReference>
<proteinExistence type="inferred from homology"/>
<dbReference type="NCBIfam" id="TIGR02887">
    <property type="entry name" value="spore_ger_x_C"/>
    <property type="match status" value="1"/>
</dbReference>
<keyword evidence="6" id="KW-0564">Palmitate</keyword>
<protein>
    <submittedName>
        <fullName evidence="10">Ger(X)C family spore germination protein</fullName>
    </submittedName>
</protein>
<dbReference type="InterPro" id="IPR038501">
    <property type="entry name" value="Spore_GerAC_C_sf"/>
</dbReference>
<feature type="domain" description="Spore germination GerAC-like C-terminal" evidence="8">
    <location>
        <begin position="226"/>
        <end position="391"/>
    </location>
</feature>
<dbReference type="Pfam" id="PF05504">
    <property type="entry name" value="Spore_GerAC"/>
    <property type="match status" value="1"/>
</dbReference>
<keyword evidence="5" id="KW-0472">Membrane</keyword>
<evidence type="ECO:0000256" key="3">
    <source>
        <dbReference type="ARBA" id="ARBA00022544"/>
    </source>
</evidence>
<comment type="similarity">
    <text evidence="2">Belongs to the GerABKC lipoprotein family.</text>
</comment>
<dbReference type="InterPro" id="IPR046953">
    <property type="entry name" value="Spore_GerAC-like_C"/>
</dbReference>
<name>A0A9X3Z515_9BACL</name>
<sequence>MIIPGWRRLSRTLLPLFLCGAVLPIAGCWDRKEINDVLLVSAIGIDKTNEKVELSVQIVVPKATGGGQQSMGGGGGGGGGGGTNPTFVNSATGATIADAMAKLQEQISRKIFWGQLKVLVIGEKLAKEGIREHVDYLARHPQSRLRIHVFVSKGKAANILEVLPPLEKSSAESARELANLQFGMNKTMKELLQMLKGEAGAAALPRIEEVPPKTGGEKDHTTLRLNGTAVFKKGKMVGYVNDELTRGILWVRNEIKRATITIEPKEAKGRVSLELIRAKTQRIPHIEQGTWKMTLKAVAEDDVVQNAANLDLLQPTVIKMLQQQAEKDLENRVYMALEKVQKGMKADIFGFAEAFHRKYPKQWAAAKDRWDQIFPHVEVKVDAKVYIHRPGLSTEPPAVPENEVHK</sequence>
<keyword evidence="4" id="KW-0732">Signal</keyword>
<organism evidence="10 11">
    <name type="scientific">Brevibacillus thermoruber</name>
    <dbReference type="NCBI Taxonomy" id="33942"/>
    <lineage>
        <taxon>Bacteria</taxon>
        <taxon>Bacillati</taxon>
        <taxon>Bacillota</taxon>
        <taxon>Bacilli</taxon>
        <taxon>Bacillales</taxon>
        <taxon>Paenibacillaceae</taxon>
        <taxon>Brevibacillus</taxon>
    </lineage>
</organism>
<dbReference type="InterPro" id="IPR008844">
    <property type="entry name" value="Spore_GerAC-like"/>
</dbReference>
<keyword evidence="3" id="KW-0309">Germination</keyword>
<keyword evidence="11" id="KW-1185">Reference proteome</keyword>
<evidence type="ECO:0000256" key="5">
    <source>
        <dbReference type="ARBA" id="ARBA00023136"/>
    </source>
</evidence>
<evidence type="ECO:0000313" key="10">
    <source>
        <dbReference type="EMBL" id="MDA5110388.1"/>
    </source>
</evidence>
<dbReference type="Gene3D" id="3.30.300.210">
    <property type="entry name" value="Nutrient germinant receptor protein C, domain 3"/>
    <property type="match status" value="1"/>
</dbReference>
<evidence type="ECO:0000256" key="6">
    <source>
        <dbReference type="ARBA" id="ARBA00023139"/>
    </source>
</evidence>
<dbReference type="AlphaFoldDB" id="A0A9X3Z515"/>
<comment type="subcellular location">
    <subcellularLocation>
        <location evidence="1">Membrane</location>
        <topology evidence="1">Lipid-anchor</topology>
    </subcellularLocation>
</comment>